<proteinExistence type="predicted"/>
<sequence length="242" mass="27861">MFDPQLTIPPYNSQQPALSEDFKAAKDALIASLFELSKAANDASKAAVDFFNVVDQKPQYLAPPTAGLFDQTLLGGPQSAPPPLQQQQQQSQQLQQQQAQPQQVDEQVASPPLKKKKKEKDPNAPKKPLTSFFLYSNYMRDVIIKDRLNSGETQFSQPEIAKETSRRWKELPDHEKARWKQVYEEQKLKYDEENKKYLLAKEQGILYTPPKRPENLSPIGVTKDEKKKKRKEKKKKNQQQHM</sequence>
<evidence type="ECO:0000313" key="1">
    <source>
        <dbReference type="EMBL" id="GME79367.1"/>
    </source>
</evidence>
<reference evidence="1" key="1">
    <citation type="submission" date="2023-04" db="EMBL/GenBank/DDBJ databases">
        <title>Ambrosiozyma monospora NBRC 10751.</title>
        <authorList>
            <person name="Ichikawa N."/>
            <person name="Sato H."/>
            <person name="Tonouchi N."/>
        </authorList>
    </citation>
    <scope>NUCLEOTIDE SEQUENCE</scope>
    <source>
        <strain evidence="1">NBRC 10751</strain>
    </source>
</reference>
<name>A0ACB5T2E8_AMBMO</name>
<accession>A0ACB5T2E8</accession>
<comment type="caution">
    <text evidence="1">The sequence shown here is derived from an EMBL/GenBank/DDBJ whole genome shotgun (WGS) entry which is preliminary data.</text>
</comment>
<evidence type="ECO:0000313" key="2">
    <source>
        <dbReference type="Proteomes" id="UP001165064"/>
    </source>
</evidence>
<dbReference type="EMBL" id="BSXS01002567">
    <property type="protein sequence ID" value="GME79367.1"/>
    <property type="molecule type" value="Genomic_DNA"/>
</dbReference>
<organism evidence="1 2">
    <name type="scientific">Ambrosiozyma monospora</name>
    <name type="common">Yeast</name>
    <name type="synonym">Endomycopsis monosporus</name>
    <dbReference type="NCBI Taxonomy" id="43982"/>
    <lineage>
        <taxon>Eukaryota</taxon>
        <taxon>Fungi</taxon>
        <taxon>Dikarya</taxon>
        <taxon>Ascomycota</taxon>
        <taxon>Saccharomycotina</taxon>
        <taxon>Pichiomycetes</taxon>
        <taxon>Pichiales</taxon>
        <taxon>Pichiaceae</taxon>
        <taxon>Ambrosiozyma</taxon>
    </lineage>
</organism>
<dbReference type="Proteomes" id="UP001165064">
    <property type="component" value="Unassembled WGS sequence"/>
</dbReference>
<keyword evidence="2" id="KW-1185">Reference proteome</keyword>
<gene>
    <name evidence="1" type="ORF">Amon02_000391100</name>
</gene>
<protein>
    <submittedName>
        <fullName evidence="1">Unnamed protein product</fullName>
    </submittedName>
</protein>